<evidence type="ECO:0000313" key="16">
    <source>
        <dbReference type="EMBL" id="MCR6487357.1"/>
    </source>
</evidence>
<comment type="caution">
    <text evidence="16">The sequence shown here is derived from an EMBL/GenBank/DDBJ whole genome shotgun (WGS) entry which is preliminary data.</text>
</comment>
<evidence type="ECO:0000256" key="2">
    <source>
        <dbReference type="ARBA" id="ARBA00005120"/>
    </source>
</evidence>
<dbReference type="SMART" id="SM01130">
    <property type="entry name" value="DHDPS"/>
    <property type="match status" value="1"/>
</dbReference>
<dbReference type="NCBIfam" id="TIGR00674">
    <property type="entry name" value="dapA"/>
    <property type="match status" value="1"/>
</dbReference>
<dbReference type="InterPro" id="IPR005263">
    <property type="entry name" value="DapA"/>
</dbReference>
<dbReference type="EMBL" id="JAMXQV010000019">
    <property type="protein sequence ID" value="MCR6487357.1"/>
    <property type="molecule type" value="Genomic_DNA"/>
</dbReference>
<dbReference type="GO" id="GO:0008840">
    <property type="term" value="F:4-hydroxy-tetrahydrodipicolinate synthase activity"/>
    <property type="evidence" value="ECO:0007669"/>
    <property type="project" value="UniProtKB-UniRule"/>
</dbReference>
<evidence type="ECO:0000256" key="6">
    <source>
        <dbReference type="ARBA" id="ARBA00022605"/>
    </source>
</evidence>
<comment type="function">
    <text evidence="1">Catalyzes the condensation of (S)-aspartate-beta-semialdehyde [(S)-ASA] and pyruvate to 4-hydroxy-tetrahydrodipicolinate (HTPA).</text>
</comment>
<protein>
    <recommendedName>
        <fullName evidence="4 12">4-hydroxy-tetrahydrodipicolinate synthase</fullName>
        <ecNumber evidence="4 12">4.3.3.7</ecNumber>
    </recommendedName>
</protein>
<evidence type="ECO:0000256" key="11">
    <source>
        <dbReference type="ARBA" id="ARBA00047836"/>
    </source>
</evidence>
<evidence type="ECO:0000256" key="5">
    <source>
        <dbReference type="ARBA" id="ARBA00022490"/>
    </source>
</evidence>
<keyword evidence="17" id="KW-1185">Reference proteome</keyword>
<keyword evidence="8" id="KW-0457">Lysine biosynthesis</keyword>
<comment type="pathway">
    <text evidence="2">Amino-acid biosynthesis; L-lysine biosynthesis via DAP pathway; (S)-tetrahydrodipicolinate from L-aspartate: step 3/4.</text>
</comment>
<dbReference type="InterPro" id="IPR002220">
    <property type="entry name" value="DapA-like"/>
</dbReference>
<dbReference type="InterPro" id="IPR020624">
    <property type="entry name" value="Schiff_base-form_aldolases_CS"/>
</dbReference>
<gene>
    <name evidence="16" type="primary">dapA</name>
    <name evidence="16" type="ORF">M8542_31460</name>
</gene>
<dbReference type="Pfam" id="PF00701">
    <property type="entry name" value="DHDPS"/>
    <property type="match status" value="1"/>
</dbReference>
<keyword evidence="9 13" id="KW-0456">Lyase</keyword>
<evidence type="ECO:0000256" key="12">
    <source>
        <dbReference type="NCBIfam" id="TIGR00674"/>
    </source>
</evidence>
<evidence type="ECO:0000256" key="4">
    <source>
        <dbReference type="ARBA" id="ARBA00012086"/>
    </source>
</evidence>
<dbReference type="GO" id="GO:0009089">
    <property type="term" value="P:lysine biosynthetic process via diaminopimelate"/>
    <property type="evidence" value="ECO:0007669"/>
    <property type="project" value="UniProtKB-UniRule"/>
</dbReference>
<dbReference type="PRINTS" id="PR00146">
    <property type="entry name" value="DHPICSNTHASE"/>
</dbReference>
<dbReference type="CDD" id="cd00408">
    <property type="entry name" value="DHDPS-like"/>
    <property type="match status" value="1"/>
</dbReference>
<evidence type="ECO:0000256" key="3">
    <source>
        <dbReference type="ARBA" id="ARBA00007592"/>
    </source>
</evidence>
<dbReference type="GO" id="GO:0019877">
    <property type="term" value="P:diaminopimelate biosynthetic process"/>
    <property type="evidence" value="ECO:0007669"/>
    <property type="project" value="UniProtKB-KW"/>
</dbReference>
<organism evidence="16 17">
    <name type="scientific">Amycolatopsis iheyensis</name>
    <dbReference type="NCBI Taxonomy" id="2945988"/>
    <lineage>
        <taxon>Bacteria</taxon>
        <taxon>Bacillati</taxon>
        <taxon>Actinomycetota</taxon>
        <taxon>Actinomycetes</taxon>
        <taxon>Pseudonocardiales</taxon>
        <taxon>Pseudonocardiaceae</taxon>
        <taxon>Amycolatopsis</taxon>
    </lineage>
</organism>
<feature type="active site" description="Proton donor/acceptor" evidence="14">
    <location>
        <position position="135"/>
    </location>
</feature>
<evidence type="ECO:0000313" key="17">
    <source>
        <dbReference type="Proteomes" id="UP001144096"/>
    </source>
</evidence>
<evidence type="ECO:0000256" key="7">
    <source>
        <dbReference type="ARBA" id="ARBA00022915"/>
    </source>
</evidence>
<feature type="binding site" evidence="15">
    <location>
        <position position="206"/>
    </location>
    <ligand>
        <name>pyruvate</name>
        <dbReference type="ChEBI" id="CHEBI:15361"/>
    </ligand>
</feature>
<reference evidence="16" key="1">
    <citation type="submission" date="2022-06" db="EMBL/GenBank/DDBJ databases">
        <title>Amycolatopsis iheyaensis sp. nov., a new species of the genus Amycolatopsis isolated from soil in Iheya island, Japan.</title>
        <authorList>
            <person name="Ngamcharungchit C."/>
            <person name="Kanto H."/>
            <person name="Take A."/>
            <person name="Intra B."/>
            <person name="Matsumoto A."/>
            <person name="Panbangred W."/>
            <person name="Inahashi Y."/>
        </authorList>
    </citation>
    <scope>NUCLEOTIDE SEQUENCE</scope>
    <source>
        <strain evidence="16">OK19-0408</strain>
    </source>
</reference>
<keyword evidence="10" id="KW-0704">Schiff base</keyword>
<proteinExistence type="inferred from homology"/>
<evidence type="ECO:0000256" key="15">
    <source>
        <dbReference type="PIRSR" id="PIRSR001365-2"/>
    </source>
</evidence>
<evidence type="ECO:0000256" key="9">
    <source>
        <dbReference type="ARBA" id="ARBA00023239"/>
    </source>
</evidence>
<dbReference type="InterPro" id="IPR013785">
    <property type="entry name" value="Aldolase_TIM"/>
</dbReference>
<evidence type="ECO:0000256" key="13">
    <source>
        <dbReference type="PIRNR" id="PIRNR001365"/>
    </source>
</evidence>
<dbReference type="PIRSF" id="PIRSF001365">
    <property type="entry name" value="DHDPS"/>
    <property type="match status" value="1"/>
</dbReference>
<name>A0A9X2SM34_9PSEU</name>
<evidence type="ECO:0000256" key="10">
    <source>
        <dbReference type="ARBA" id="ARBA00023270"/>
    </source>
</evidence>
<dbReference type="AlphaFoldDB" id="A0A9X2SM34"/>
<dbReference type="PROSITE" id="PS00665">
    <property type="entry name" value="DHDPS_1"/>
    <property type="match status" value="1"/>
</dbReference>
<keyword evidence="5" id="KW-0963">Cytoplasm</keyword>
<comment type="catalytic activity">
    <reaction evidence="11">
        <text>L-aspartate 4-semialdehyde + pyruvate = (2S,4S)-4-hydroxy-2,3,4,5-tetrahydrodipicolinate + H2O + H(+)</text>
        <dbReference type="Rhea" id="RHEA:34171"/>
        <dbReference type="ChEBI" id="CHEBI:15361"/>
        <dbReference type="ChEBI" id="CHEBI:15377"/>
        <dbReference type="ChEBI" id="CHEBI:15378"/>
        <dbReference type="ChEBI" id="CHEBI:67139"/>
        <dbReference type="ChEBI" id="CHEBI:537519"/>
        <dbReference type="EC" id="4.3.3.7"/>
    </reaction>
</comment>
<dbReference type="RefSeq" id="WP_257923926.1">
    <property type="nucleotide sequence ID" value="NZ_JAMXQV010000019.1"/>
</dbReference>
<accession>A0A9X2SM34</accession>
<keyword evidence="7" id="KW-0220">Diaminopimelate biosynthesis</keyword>
<evidence type="ECO:0000256" key="8">
    <source>
        <dbReference type="ARBA" id="ARBA00023154"/>
    </source>
</evidence>
<evidence type="ECO:0000256" key="1">
    <source>
        <dbReference type="ARBA" id="ARBA00003294"/>
    </source>
</evidence>
<feature type="binding site" evidence="15">
    <location>
        <position position="47"/>
    </location>
    <ligand>
        <name>pyruvate</name>
        <dbReference type="ChEBI" id="CHEBI:15361"/>
    </ligand>
</feature>
<dbReference type="SUPFAM" id="SSF51569">
    <property type="entry name" value="Aldolase"/>
    <property type="match status" value="1"/>
</dbReference>
<dbReference type="EC" id="4.3.3.7" evidence="4 12"/>
<sequence>MTELHGVLTALATPFTDDGAVDQARLRALVDRSIDGGVHGVVACGSTGEFSALSGDERRLVVETVVDQVAGRVPVIAQTGATSTAEAIRLSRHAQSAGADVVMTVAPYYEPLSLDETLTYLRTVAGSVDIPVMLYNLPVATGVDLDPDTVGALAREVPNIRYIKNTTVDLAQSARLIHEHGDVLSTFVGWDSLLLTSLVEGAAGVMAGTANVVPAELVAVHDAVRAGDLTSAREAWARVFPLVDAIMAQPFIPAVRAGLAAAGFPIGRPRAPIAELDAGAGAHIADLVATLSRVPA</sequence>
<dbReference type="Proteomes" id="UP001144096">
    <property type="component" value="Unassembled WGS sequence"/>
</dbReference>
<feature type="active site" description="Schiff-base intermediate with substrate" evidence="14">
    <location>
        <position position="164"/>
    </location>
</feature>
<keyword evidence="6" id="KW-0028">Amino-acid biosynthesis</keyword>
<evidence type="ECO:0000256" key="14">
    <source>
        <dbReference type="PIRSR" id="PIRSR001365-1"/>
    </source>
</evidence>
<comment type="similarity">
    <text evidence="3 13">Belongs to the DapA family.</text>
</comment>
<dbReference type="PANTHER" id="PTHR12128:SF66">
    <property type="entry name" value="4-HYDROXY-2-OXOGLUTARATE ALDOLASE, MITOCHONDRIAL"/>
    <property type="match status" value="1"/>
</dbReference>
<dbReference type="PANTHER" id="PTHR12128">
    <property type="entry name" value="DIHYDRODIPICOLINATE SYNTHASE"/>
    <property type="match status" value="1"/>
</dbReference>
<dbReference type="Gene3D" id="3.20.20.70">
    <property type="entry name" value="Aldolase class I"/>
    <property type="match status" value="1"/>
</dbReference>